<feature type="transmembrane region" description="Helical" evidence="7">
    <location>
        <begin position="230"/>
        <end position="248"/>
    </location>
</feature>
<feature type="domain" description="Major facilitator superfamily (MFS) profile" evidence="8">
    <location>
        <begin position="17"/>
        <end position="510"/>
    </location>
</feature>
<accession>A0A6J6I6F8</accession>
<evidence type="ECO:0000256" key="5">
    <source>
        <dbReference type="ARBA" id="ARBA00022989"/>
    </source>
</evidence>
<dbReference type="AlphaFoldDB" id="A0A6J6I6F8"/>
<protein>
    <submittedName>
        <fullName evidence="9">Unannotated protein</fullName>
    </submittedName>
</protein>
<feature type="transmembrane region" description="Helical" evidence="7">
    <location>
        <begin position="486"/>
        <end position="506"/>
    </location>
</feature>
<feature type="transmembrane region" description="Helical" evidence="7">
    <location>
        <begin position="55"/>
        <end position="75"/>
    </location>
</feature>
<feature type="transmembrane region" description="Helical" evidence="7">
    <location>
        <begin position="82"/>
        <end position="101"/>
    </location>
</feature>
<evidence type="ECO:0000256" key="2">
    <source>
        <dbReference type="ARBA" id="ARBA00022448"/>
    </source>
</evidence>
<sequence length="523" mass="54032">MSSPASQAETPPRSGLVLLALIVGAIVANINLSIANVALPTIGSDLGASQDQLNLIAEAFALGLASTVLYLGAIGDRYGRKMLFVIGAILTIPTACMSAWAPNAEFLAFSRLTAGFAAALLFPTTLSLISSLYRGNAKVKAIAMWSGLGAGFAALGPLAGGYLLQYFWWGSVFLISIPLVLVALIVGLIVIPSHISTETQPVDHLGGVLSIVGVGGLVIAIQTLHEGVDTSWTVITVITVLALIGFFLRQKRAPRPLVDLPLAKARTFWVAFVAGAITFGALIGAMFIGQQFTQDVLGYNTFNAAAVAVPSAIFAAVGGQIAGKFVIARGSRSTLSIGLGLVAIAFAIMMLTWKQGASLTWILLAYAFVGAGVGMAATPASRALMSSVPQSHSGMGSAFLDLTRDFGGAVLQALLGGILAGVYVTKMTEGIQGLPADQADQVTSEIATSLTASFGDAAHVATQYPPNIGQQILQAASEAFTDGKTAAMGVALALSLVGLALVMVLFPKKQAENEYYEKIASTQ</sequence>
<dbReference type="Pfam" id="PF07690">
    <property type="entry name" value="MFS_1"/>
    <property type="match status" value="1"/>
</dbReference>
<evidence type="ECO:0000256" key="4">
    <source>
        <dbReference type="ARBA" id="ARBA00022692"/>
    </source>
</evidence>
<feature type="transmembrane region" description="Helical" evidence="7">
    <location>
        <begin position="359"/>
        <end position="385"/>
    </location>
</feature>
<dbReference type="PANTHER" id="PTHR42718">
    <property type="entry name" value="MAJOR FACILITATOR SUPERFAMILY MULTIDRUG TRANSPORTER MFSC"/>
    <property type="match status" value="1"/>
</dbReference>
<evidence type="ECO:0000256" key="1">
    <source>
        <dbReference type="ARBA" id="ARBA00004651"/>
    </source>
</evidence>
<feature type="transmembrane region" description="Helical" evidence="7">
    <location>
        <begin position="166"/>
        <end position="190"/>
    </location>
</feature>
<evidence type="ECO:0000256" key="3">
    <source>
        <dbReference type="ARBA" id="ARBA00022475"/>
    </source>
</evidence>
<dbReference type="GO" id="GO:0005886">
    <property type="term" value="C:plasma membrane"/>
    <property type="evidence" value="ECO:0007669"/>
    <property type="project" value="UniProtKB-SubCell"/>
</dbReference>
<feature type="transmembrane region" description="Helical" evidence="7">
    <location>
        <begin position="202"/>
        <end position="224"/>
    </location>
</feature>
<keyword evidence="4 7" id="KW-0812">Transmembrane</keyword>
<feature type="transmembrane region" description="Helical" evidence="7">
    <location>
        <begin position="406"/>
        <end position="425"/>
    </location>
</feature>
<feature type="transmembrane region" description="Helical" evidence="7">
    <location>
        <begin position="107"/>
        <end position="129"/>
    </location>
</feature>
<dbReference type="InterPro" id="IPR011701">
    <property type="entry name" value="MFS"/>
</dbReference>
<feature type="transmembrane region" description="Helical" evidence="7">
    <location>
        <begin position="16"/>
        <end position="35"/>
    </location>
</feature>
<dbReference type="InterPro" id="IPR036259">
    <property type="entry name" value="MFS_trans_sf"/>
</dbReference>
<evidence type="ECO:0000256" key="7">
    <source>
        <dbReference type="SAM" id="Phobius"/>
    </source>
</evidence>
<dbReference type="PANTHER" id="PTHR42718:SF47">
    <property type="entry name" value="METHYL VIOLOGEN RESISTANCE PROTEIN SMVA"/>
    <property type="match status" value="1"/>
</dbReference>
<feature type="transmembrane region" description="Helical" evidence="7">
    <location>
        <begin position="141"/>
        <end position="160"/>
    </location>
</feature>
<name>A0A6J6I6F8_9ZZZZ</name>
<keyword evidence="5 7" id="KW-1133">Transmembrane helix</keyword>
<dbReference type="SUPFAM" id="SSF103473">
    <property type="entry name" value="MFS general substrate transporter"/>
    <property type="match status" value="1"/>
</dbReference>
<reference evidence="9" key="1">
    <citation type="submission" date="2020-05" db="EMBL/GenBank/DDBJ databases">
        <authorList>
            <person name="Chiriac C."/>
            <person name="Salcher M."/>
            <person name="Ghai R."/>
            <person name="Kavagutti S V."/>
        </authorList>
    </citation>
    <scope>NUCLEOTIDE SEQUENCE</scope>
</reference>
<gene>
    <name evidence="9" type="ORF">UFOPK1908_00608</name>
</gene>
<organism evidence="9">
    <name type="scientific">freshwater metagenome</name>
    <dbReference type="NCBI Taxonomy" id="449393"/>
    <lineage>
        <taxon>unclassified sequences</taxon>
        <taxon>metagenomes</taxon>
        <taxon>ecological metagenomes</taxon>
    </lineage>
</organism>
<dbReference type="CDD" id="cd17321">
    <property type="entry name" value="MFS_MMR_MDR_like"/>
    <property type="match status" value="1"/>
</dbReference>
<proteinExistence type="predicted"/>
<keyword evidence="2" id="KW-0813">Transport</keyword>
<feature type="transmembrane region" description="Helical" evidence="7">
    <location>
        <begin position="334"/>
        <end position="353"/>
    </location>
</feature>
<dbReference type="GO" id="GO:0022857">
    <property type="term" value="F:transmembrane transporter activity"/>
    <property type="evidence" value="ECO:0007669"/>
    <property type="project" value="InterPro"/>
</dbReference>
<evidence type="ECO:0000259" key="8">
    <source>
        <dbReference type="PROSITE" id="PS50850"/>
    </source>
</evidence>
<keyword evidence="6 7" id="KW-0472">Membrane</keyword>
<feature type="transmembrane region" description="Helical" evidence="7">
    <location>
        <begin position="301"/>
        <end position="322"/>
    </location>
</feature>
<feature type="transmembrane region" description="Helical" evidence="7">
    <location>
        <begin position="268"/>
        <end position="289"/>
    </location>
</feature>
<comment type="subcellular location">
    <subcellularLocation>
        <location evidence="1">Cell membrane</location>
        <topology evidence="1">Multi-pass membrane protein</topology>
    </subcellularLocation>
</comment>
<evidence type="ECO:0000256" key="6">
    <source>
        <dbReference type="ARBA" id="ARBA00023136"/>
    </source>
</evidence>
<dbReference type="Gene3D" id="1.20.1720.10">
    <property type="entry name" value="Multidrug resistance protein D"/>
    <property type="match status" value="1"/>
</dbReference>
<dbReference type="Gene3D" id="1.20.1250.20">
    <property type="entry name" value="MFS general substrate transporter like domains"/>
    <property type="match status" value="1"/>
</dbReference>
<dbReference type="PROSITE" id="PS50850">
    <property type="entry name" value="MFS"/>
    <property type="match status" value="1"/>
</dbReference>
<keyword evidence="3" id="KW-1003">Cell membrane</keyword>
<dbReference type="EMBL" id="CAEZVB010000019">
    <property type="protein sequence ID" value="CAB4618984.1"/>
    <property type="molecule type" value="Genomic_DNA"/>
</dbReference>
<dbReference type="InterPro" id="IPR020846">
    <property type="entry name" value="MFS_dom"/>
</dbReference>
<evidence type="ECO:0000313" key="9">
    <source>
        <dbReference type="EMBL" id="CAB4618984.1"/>
    </source>
</evidence>